<comment type="caution">
    <text evidence="1">The sequence shown here is derived from an EMBL/GenBank/DDBJ whole genome shotgun (WGS) entry which is preliminary data.</text>
</comment>
<sequence length="500" mass="55717">MSPNLNLCIKISEGADRLVGVGVGVSSNLGASLSLLHSPPFLAPDVPSPLYNFKHHMKDSSMSPIKFLQVICASATSFSMRHWDLKLATSSSWSHSLWDSLASSSSLASGPGTWGQNPHVLPSSLSELAYLAPSILSSSLSTISTVYKVWTTSTTFFQALKLLLQPPATFTNVLNTSFARRLTTISDACTSLLLASKLLGLSSKLLFLKIVFPFPLSVKLACLALDINLTSSSSIALAAPLASLMSNYSSFLLHSIVVTWVRVRFTFRFLGASMSRIARLIKSFISFFFLLLSFFLLITSYRRGIPQKFSSRYFFLLLSFALQRLAFQQSFSLSHSFHALQKCPHHLNQRPVEFLHKTVVDDITVLQQLHPSLSFEQLLVWLPERSKILPIDDPRTDQRDFRYGFLLSNFLAVLCADSVCDCLVSCQEFLASDILEDDYDTFKVEFPFLFGAMIFQRWRYGVGRTRLVAACRQKIRGTNRPTKLAVAYKIRPAVASSDAQ</sequence>
<gene>
    <name evidence="1" type="ORF">M9H77_13703</name>
</gene>
<evidence type="ECO:0000313" key="2">
    <source>
        <dbReference type="Proteomes" id="UP001060085"/>
    </source>
</evidence>
<protein>
    <submittedName>
        <fullName evidence="1">Uncharacterized protein</fullName>
    </submittedName>
</protein>
<organism evidence="1 2">
    <name type="scientific">Catharanthus roseus</name>
    <name type="common">Madagascar periwinkle</name>
    <name type="synonym">Vinca rosea</name>
    <dbReference type="NCBI Taxonomy" id="4058"/>
    <lineage>
        <taxon>Eukaryota</taxon>
        <taxon>Viridiplantae</taxon>
        <taxon>Streptophyta</taxon>
        <taxon>Embryophyta</taxon>
        <taxon>Tracheophyta</taxon>
        <taxon>Spermatophyta</taxon>
        <taxon>Magnoliopsida</taxon>
        <taxon>eudicotyledons</taxon>
        <taxon>Gunneridae</taxon>
        <taxon>Pentapetalae</taxon>
        <taxon>asterids</taxon>
        <taxon>lamiids</taxon>
        <taxon>Gentianales</taxon>
        <taxon>Apocynaceae</taxon>
        <taxon>Rauvolfioideae</taxon>
        <taxon>Vinceae</taxon>
        <taxon>Catharanthinae</taxon>
        <taxon>Catharanthus</taxon>
    </lineage>
</organism>
<proteinExistence type="predicted"/>
<dbReference type="Proteomes" id="UP001060085">
    <property type="component" value="Linkage Group LG03"/>
</dbReference>
<reference evidence="2" key="1">
    <citation type="journal article" date="2023" name="Nat. Plants">
        <title>Single-cell RNA sequencing provides a high-resolution roadmap for understanding the multicellular compartmentation of specialized metabolism.</title>
        <authorList>
            <person name="Sun S."/>
            <person name="Shen X."/>
            <person name="Li Y."/>
            <person name="Li Y."/>
            <person name="Wang S."/>
            <person name="Li R."/>
            <person name="Zhang H."/>
            <person name="Shen G."/>
            <person name="Guo B."/>
            <person name="Wei J."/>
            <person name="Xu J."/>
            <person name="St-Pierre B."/>
            <person name="Chen S."/>
            <person name="Sun C."/>
        </authorList>
    </citation>
    <scope>NUCLEOTIDE SEQUENCE [LARGE SCALE GENOMIC DNA]</scope>
</reference>
<accession>A0ACC0BKX7</accession>
<name>A0ACC0BKX7_CATRO</name>
<evidence type="ECO:0000313" key="1">
    <source>
        <dbReference type="EMBL" id="KAI5673339.1"/>
    </source>
</evidence>
<keyword evidence="2" id="KW-1185">Reference proteome</keyword>
<dbReference type="EMBL" id="CM044703">
    <property type="protein sequence ID" value="KAI5673339.1"/>
    <property type="molecule type" value="Genomic_DNA"/>
</dbReference>